<dbReference type="InterPro" id="IPR025390">
    <property type="entry name" value="Dsc3_C"/>
</dbReference>
<feature type="domain" description="Ubiquitin-like" evidence="3">
    <location>
        <begin position="11"/>
        <end position="81"/>
    </location>
</feature>
<protein>
    <submittedName>
        <fullName evidence="4">DUF2407 C-terminal domain-containing protein</fullName>
    </submittedName>
</protein>
<dbReference type="SUPFAM" id="SSF54236">
    <property type="entry name" value="Ubiquitin-like"/>
    <property type="match status" value="1"/>
</dbReference>
<dbReference type="GO" id="GO:0044695">
    <property type="term" value="C:Dsc E3 ubiquitin ligase complex"/>
    <property type="evidence" value="ECO:0007669"/>
    <property type="project" value="InterPro"/>
</dbReference>
<accession>A0AAD5KL78</accession>
<dbReference type="PANTHER" id="PTHR28049:SF1">
    <property type="entry name" value="DSC E3 UBIQUITIN LIGASE COMPLEX SUBUNIT 3"/>
    <property type="match status" value="1"/>
</dbReference>
<dbReference type="InterPro" id="IPR029071">
    <property type="entry name" value="Ubiquitin-like_domsf"/>
</dbReference>
<keyword evidence="5" id="KW-1185">Reference proteome</keyword>
<comment type="caution">
    <text evidence="4">The sequence shown here is derived from an EMBL/GenBank/DDBJ whole genome shotgun (WGS) entry which is preliminary data.</text>
</comment>
<feature type="transmembrane region" description="Helical" evidence="2">
    <location>
        <begin position="215"/>
        <end position="233"/>
    </location>
</feature>
<keyword evidence="2" id="KW-0472">Membrane</keyword>
<dbReference type="InterPro" id="IPR019413">
    <property type="entry name" value="Dsc3_ub-like_dom"/>
</dbReference>
<evidence type="ECO:0000256" key="1">
    <source>
        <dbReference type="SAM" id="MobiDB-lite"/>
    </source>
</evidence>
<dbReference type="AlphaFoldDB" id="A0AAD5KL78"/>
<proteinExistence type="predicted"/>
<dbReference type="PROSITE" id="PS50053">
    <property type="entry name" value="UBIQUITIN_2"/>
    <property type="match status" value="1"/>
</dbReference>
<gene>
    <name evidence="4" type="ORF">BDA99DRAFT_497981</name>
</gene>
<dbReference type="InterPro" id="IPR000626">
    <property type="entry name" value="Ubiquitin-like_dom"/>
</dbReference>
<reference evidence="4" key="2">
    <citation type="submission" date="2023-02" db="EMBL/GenBank/DDBJ databases">
        <authorList>
            <consortium name="DOE Joint Genome Institute"/>
            <person name="Mondo S.J."/>
            <person name="Chang Y."/>
            <person name="Wang Y."/>
            <person name="Ahrendt S."/>
            <person name="Andreopoulos W."/>
            <person name="Barry K."/>
            <person name="Beard J."/>
            <person name="Benny G.L."/>
            <person name="Blankenship S."/>
            <person name="Bonito G."/>
            <person name="Cuomo C."/>
            <person name="Desiro A."/>
            <person name="Gervers K.A."/>
            <person name="Hundley H."/>
            <person name="Kuo A."/>
            <person name="LaButti K."/>
            <person name="Lang B.F."/>
            <person name="Lipzen A."/>
            <person name="O'Donnell K."/>
            <person name="Pangilinan J."/>
            <person name="Reynolds N."/>
            <person name="Sandor L."/>
            <person name="Smith M.W."/>
            <person name="Tsang A."/>
            <person name="Grigoriev I.V."/>
            <person name="Stajich J.E."/>
            <person name="Spatafora J.W."/>
        </authorList>
    </citation>
    <scope>NUCLEOTIDE SEQUENCE</scope>
    <source>
        <strain evidence="4">RSA 2281</strain>
    </source>
</reference>
<evidence type="ECO:0000256" key="2">
    <source>
        <dbReference type="SAM" id="Phobius"/>
    </source>
</evidence>
<keyword evidence="2" id="KW-1133">Transmembrane helix</keyword>
<feature type="transmembrane region" description="Helical" evidence="2">
    <location>
        <begin position="245"/>
        <end position="262"/>
    </location>
</feature>
<dbReference type="InterPro" id="IPR045226">
    <property type="entry name" value="Dsc3"/>
</dbReference>
<keyword evidence="2" id="KW-0812">Transmembrane</keyword>
<dbReference type="Pfam" id="PF10302">
    <property type="entry name" value="Dsc3_N"/>
    <property type="match status" value="1"/>
</dbReference>
<evidence type="ECO:0000313" key="5">
    <source>
        <dbReference type="Proteomes" id="UP001209540"/>
    </source>
</evidence>
<dbReference type="CDD" id="cd17039">
    <property type="entry name" value="Ubl_ubiquitin_like"/>
    <property type="match status" value="1"/>
</dbReference>
<dbReference type="EMBL" id="JAIXMP010000004">
    <property type="protein sequence ID" value="KAI9274591.1"/>
    <property type="molecule type" value="Genomic_DNA"/>
</dbReference>
<dbReference type="GO" id="GO:0005783">
    <property type="term" value="C:endoplasmic reticulum"/>
    <property type="evidence" value="ECO:0007669"/>
    <property type="project" value="TreeGrafter"/>
</dbReference>
<evidence type="ECO:0000259" key="3">
    <source>
        <dbReference type="PROSITE" id="PS50053"/>
    </source>
</evidence>
<evidence type="ECO:0000313" key="4">
    <source>
        <dbReference type="EMBL" id="KAI9274591.1"/>
    </source>
</evidence>
<dbReference type="Pfam" id="PF13373">
    <property type="entry name" value="Dsc3_C"/>
    <property type="match status" value="2"/>
</dbReference>
<reference evidence="4" key="1">
    <citation type="journal article" date="2022" name="IScience">
        <title>Evolution of zygomycete secretomes and the origins of terrestrial fungal ecologies.</title>
        <authorList>
            <person name="Chang Y."/>
            <person name="Wang Y."/>
            <person name="Mondo S."/>
            <person name="Ahrendt S."/>
            <person name="Andreopoulos W."/>
            <person name="Barry K."/>
            <person name="Beard J."/>
            <person name="Benny G.L."/>
            <person name="Blankenship S."/>
            <person name="Bonito G."/>
            <person name="Cuomo C."/>
            <person name="Desiro A."/>
            <person name="Gervers K.A."/>
            <person name="Hundley H."/>
            <person name="Kuo A."/>
            <person name="LaButti K."/>
            <person name="Lang B.F."/>
            <person name="Lipzen A."/>
            <person name="O'Donnell K."/>
            <person name="Pangilinan J."/>
            <person name="Reynolds N."/>
            <person name="Sandor L."/>
            <person name="Smith M.E."/>
            <person name="Tsang A."/>
            <person name="Grigoriev I.V."/>
            <person name="Stajich J.E."/>
            <person name="Spatafora J.W."/>
        </authorList>
    </citation>
    <scope>NUCLEOTIDE SEQUENCE</scope>
    <source>
        <strain evidence="4">RSA 2281</strain>
    </source>
</reference>
<feature type="compositionally biased region" description="Polar residues" evidence="1">
    <location>
        <begin position="110"/>
        <end position="119"/>
    </location>
</feature>
<name>A0AAD5KL78_9FUNG</name>
<sequence>MPEIRDYYESIDIHIRLADGSNLIVTVSPIYDTIESLKQKIRQSVPKRTHNMNIRLIYQGRILTGPNEHLSHYGIGKRTRIVGKDELLPPIETPLPVYIHCSISDYVSRESNTGTPYQQNHDRRLGSEDDEDDDNGNNNNTGNQVTPLLGFDRLQETGFNEEEIRDIRTQFHRLHGSPNFDGEITEQTIAMEEQWMESTGEILPDGLVQGTYKEMMWGLLLGFFLGILCVFWFRESVFTRRHQMGIVAGMLINISFGVLHVYH</sequence>
<organism evidence="4 5">
    <name type="scientific">Phascolomyces articulosus</name>
    <dbReference type="NCBI Taxonomy" id="60185"/>
    <lineage>
        <taxon>Eukaryota</taxon>
        <taxon>Fungi</taxon>
        <taxon>Fungi incertae sedis</taxon>
        <taxon>Mucoromycota</taxon>
        <taxon>Mucoromycotina</taxon>
        <taxon>Mucoromycetes</taxon>
        <taxon>Mucorales</taxon>
        <taxon>Lichtheimiaceae</taxon>
        <taxon>Phascolomyces</taxon>
    </lineage>
</organism>
<dbReference type="Gene3D" id="3.10.20.90">
    <property type="entry name" value="Phosphatidylinositol 3-kinase Catalytic Subunit, Chain A, domain 1"/>
    <property type="match status" value="1"/>
</dbReference>
<feature type="region of interest" description="Disordered" evidence="1">
    <location>
        <begin position="110"/>
        <end position="146"/>
    </location>
</feature>
<dbReference type="Proteomes" id="UP001209540">
    <property type="component" value="Unassembled WGS sequence"/>
</dbReference>
<dbReference type="PANTHER" id="PTHR28049">
    <property type="entry name" value="TRANSMEMBRANE PROTEIN YOR223W"/>
    <property type="match status" value="1"/>
</dbReference>